<dbReference type="EMBL" id="FNXT01001184">
    <property type="protein sequence ID" value="SZX73116.1"/>
    <property type="molecule type" value="Genomic_DNA"/>
</dbReference>
<accession>A0A383W8U9</accession>
<protein>
    <submittedName>
        <fullName evidence="1">Uncharacterized protein</fullName>
    </submittedName>
</protein>
<dbReference type="Proteomes" id="UP000256970">
    <property type="component" value="Unassembled WGS sequence"/>
</dbReference>
<gene>
    <name evidence="1" type="ORF">BQ4739_LOCUS13232</name>
</gene>
<organism evidence="1 2">
    <name type="scientific">Tetradesmus obliquus</name>
    <name type="common">Green alga</name>
    <name type="synonym">Acutodesmus obliquus</name>
    <dbReference type="NCBI Taxonomy" id="3088"/>
    <lineage>
        <taxon>Eukaryota</taxon>
        <taxon>Viridiplantae</taxon>
        <taxon>Chlorophyta</taxon>
        <taxon>core chlorophytes</taxon>
        <taxon>Chlorophyceae</taxon>
        <taxon>CS clade</taxon>
        <taxon>Sphaeropleales</taxon>
        <taxon>Scenedesmaceae</taxon>
        <taxon>Tetradesmus</taxon>
    </lineage>
</organism>
<dbReference type="AlphaFoldDB" id="A0A383W8U9"/>
<keyword evidence="2" id="KW-1185">Reference proteome</keyword>
<proteinExistence type="predicted"/>
<sequence length="128" mass="13790">MESAAGDVVLGGAKKLLADAHADTGEGKRALLNDALASPETHTARKLAGYWRRWVTPWRYHRGRKLLADAVGAGEGKRALLSAAVAAHDDTLYNPHWPQAGWLLEALGHPMEVPQGLSCTGKTHMMLC</sequence>
<evidence type="ECO:0000313" key="2">
    <source>
        <dbReference type="Proteomes" id="UP000256970"/>
    </source>
</evidence>
<name>A0A383W8U9_TETOB</name>
<reference evidence="1 2" key="1">
    <citation type="submission" date="2016-10" db="EMBL/GenBank/DDBJ databases">
        <authorList>
            <person name="Cai Z."/>
        </authorList>
    </citation>
    <scope>NUCLEOTIDE SEQUENCE [LARGE SCALE GENOMIC DNA]</scope>
</reference>
<evidence type="ECO:0000313" key="1">
    <source>
        <dbReference type="EMBL" id="SZX73116.1"/>
    </source>
</evidence>